<sequence length="122" mass="13375">MDPYQALRDHRPITPRGDVAVDNGVGREKGESAKKPYIKIRPFITNSQVNLVGHLSTDQAGRYIDTSIAQSPYVTHNKCKANSSLDTSAINLLEKILQSHFTGDTTSPSDKRGGKGHLRGFI</sequence>
<proteinExistence type="predicted"/>
<evidence type="ECO:0000313" key="2">
    <source>
        <dbReference type="EMBL" id="KAH1168012.1"/>
    </source>
</evidence>
<name>A0A9D4AMR3_9SAUR</name>
<protein>
    <submittedName>
        <fullName evidence="2">Uncharacterized protein</fullName>
    </submittedName>
</protein>
<gene>
    <name evidence="2" type="ORF">KIL84_003495</name>
</gene>
<dbReference type="Proteomes" id="UP000827986">
    <property type="component" value="Unassembled WGS sequence"/>
</dbReference>
<reference evidence="2" key="1">
    <citation type="submission" date="2021-09" db="EMBL/GenBank/DDBJ databases">
        <title>The genome of Mauremys mutica provides insights into the evolution of semi-aquatic lifestyle.</title>
        <authorList>
            <person name="Gong S."/>
            <person name="Gao Y."/>
        </authorList>
    </citation>
    <scope>NUCLEOTIDE SEQUENCE</scope>
    <source>
        <strain evidence="2">MM-2020</strain>
        <tissue evidence="2">Muscle</tissue>
    </source>
</reference>
<feature type="region of interest" description="Disordered" evidence="1">
    <location>
        <begin position="1"/>
        <end position="32"/>
    </location>
</feature>
<accession>A0A9D4AMR3</accession>
<feature type="region of interest" description="Disordered" evidence="1">
    <location>
        <begin position="101"/>
        <end position="122"/>
    </location>
</feature>
<keyword evidence="3" id="KW-1185">Reference proteome</keyword>
<organism evidence="2 3">
    <name type="scientific">Mauremys mutica</name>
    <name type="common">yellowpond turtle</name>
    <dbReference type="NCBI Taxonomy" id="74926"/>
    <lineage>
        <taxon>Eukaryota</taxon>
        <taxon>Metazoa</taxon>
        <taxon>Chordata</taxon>
        <taxon>Craniata</taxon>
        <taxon>Vertebrata</taxon>
        <taxon>Euteleostomi</taxon>
        <taxon>Archelosauria</taxon>
        <taxon>Testudinata</taxon>
        <taxon>Testudines</taxon>
        <taxon>Cryptodira</taxon>
        <taxon>Durocryptodira</taxon>
        <taxon>Testudinoidea</taxon>
        <taxon>Geoemydidae</taxon>
        <taxon>Geoemydinae</taxon>
        <taxon>Mauremys</taxon>
    </lineage>
</organism>
<dbReference type="AlphaFoldDB" id="A0A9D4AMR3"/>
<dbReference type="EMBL" id="JAHDVG010000486">
    <property type="protein sequence ID" value="KAH1168012.1"/>
    <property type="molecule type" value="Genomic_DNA"/>
</dbReference>
<comment type="caution">
    <text evidence="2">The sequence shown here is derived from an EMBL/GenBank/DDBJ whole genome shotgun (WGS) entry which is preliminary data.</text>
</comment>
<evidence type="ECO:0000313" key="3">
    <source>
        <dbReference type="Proteomes" id="UP000827986"/>
    </source>
</evidence>
<evidence type="ECO:0000256" key="1">
    <source>
        <dbReference type="SAM" id="MobiDB-lite"/>
    </source>
</evidence>